<dbReference type="Pfam" id="PF00810">
    <property type="entry name" value="ER_lumen_recept"/>
    <property type="match status" value="1"/>
</dbReference>
<feature type="transmembrane region" description="Helical" evidence="11">
    <location>
        <begin position="95"/>
        <end position="115"/>
    </location>
</feature>
<keyword evidence="6" id="KW-0931">ER-Golgi transport</keyword>
<evidence type="ECO:0000256" key="5">
    <source>
        <dbReference type="ARBA" id="ARBA00022824"/>
    </source>
</evidence>
<dbReference type="EMBL" id="JADXDR010000009">
    <property type="protein sequence ID" value="KAI7846116.1"/>
    <property type="molecule type" value="Genomic_DNA"/>
</dbReference>
<evidence type="ECO:0000256" key="8">
    <source>
        <dbReference type="ARBA" id="ARBA00022989"/>
    </source>
</evidence>
<dbReference type="GO" id="GO:0016192">
    <property type="term" value="P:vesicle-mediated transport"/>
    <property type="evidence" value="ECO:0007669"/>
    <property type="project" value="UniProtKB-KW"/>
</dbReference>
<evidence type="ECO:0000256" key="3">
    <source>
        <dbReference type="ARBA" id="ARBA00022448"/>
    </source>
</evidence>
<evidence type="ECO:0000256" key="6">
    <source>
        <dbReference type="ARBA" id="ARBA00022892"/>
    </source>
</evidence>
<keyword evidence="3 11" id="KW-0813">Transport</keyword>
<keyword evidence="10 11" id="KW-0675">Receptor</keyword>
<dbReference type="GO" id="GO:0006621">
    <property type="term" value="P:protein retention in ER lumen"/>
    <property type="evidence" value="ECO:0007669"/>
    <property type="project" value="InterPro"/>
</dbReference>
<comment type="caution">
    <text evidence="11">Lacks conserved residue(s) required for the propagation of feature annotation.</text>
</comment>
<evidence type="ECO:0000256" key="11">
    <source>
        <dbReference type="RuleBase" id="RU000634"/>
    </source>
</evidence>
<gene>
    <name evidence="12" type="ORF">COHA_000377</name>
</gene>
<comment type="caution">
    <text evidence="12">The sequence shown here is derived from an EMBL/GenBank/DDBJ whole genome shotgun (WGS) entry which is preliminary data.</text>
</comment>
<sequence>MNLFRLAGDMSHLLSVCVLLLKIRATKSCRGISLKTQELYALVFLTRYLDLFYSYISLYNSIMKVTFVATAISIIRYMRFDKVVKQTYDKEQDTFRYVFLVVPCFLLALVLNHRFTFTEVLWTFSIYLEAVAILPQLVLMQRTQNIDNLTANYIALLGAYRGLYIINWVYRYFTEPHYRQWLVWISGVVQTALYADFFYFYVKAWKHNTRLQLPA</sequence>
<feature type="transmembrane region" description="Helical" evidence="11">
    <location>
        <begin position="121"/>
        <end position="139"/>
    </location>
</feature>
<keyword evidence="5 11" id="KW-0256">Endoplasmic reticulum</keyword>
<evidence type="ECO:0000256" key="4">
    <source>
        <dbReference type="ARBA" id="ARBA00022692"/>
    </source>
</evidence>
<feature type="transmembrane region" description="Helical" evidence="11">
    <location>
        <begin position="182"/>
        <end position="202"/>
    </location>
</feature>
<dbReference type="Proteomes" id="UP001205105">
    <property type="component" value="Unassembled WGS sequence"/>
</dbReference>
<keyword evidence="8 11" id="KW-1133">Transmembrane helix</keyword>
<keyword evidence="9 11" id="KW-0472">Membrane</keyword>
<protein>
    <recommendedName>
        <fullName evidence="11">ER lumen protein-retaining receptor</fullName>
    </recommendedName>
</protein>
<feature type="transmembrane region" description="Helical" evidence="11">
    <location>
        <begin position="151"/>
        <end position="170"/>
    </location>
</feature>
<evidence type="ECO:0000256" key="2">
    <source>
        <dbReference type="ARBA" id="ARBA00010120"/>
    </source>
</evidence>
<proteinExistence type="inferred from homology"/>
<keyword evidence="7 11" id="KW-0653">Protein transport</keyword>
<dbReference type="AlphaFoldDB" id="A0AAD5DZS8"/>
<dbReference type="PRINTS" id="PR00660">
    <property type="entry name" value="ERLUMENR"/>
</dbReference>
<dbReference type="GO" id="GO:0005789">
    <property type="term" value="C:endoplasmic reticulum membrane"/>
    <property type="evidence" value="ECO:0007669"/>
    <property type="project" value="UniProtKB-SubCell"/>
</dbReference>
<dbReference type="PROSITE" id="PS00951">
    <property type="entry name" value="ER_LUMEN_RECEPTOR_1"/>
    <property type="match status" value="1"/>
</dbReference>
<keyword evidence="4 11" id="KW-0812">Transmembrane</keyword>
<evidence type="ECO:0000256" key="10">
    <source>
        <dbReference type="ARBA" id="ARBA00023170"/>
    </source>
</evidence>
<dbReference type="PROSITE" id="PS00952">
    <property type="entry name" value="ER_LUMEN_RECEPTOR_2"/>
    <property type="match status" value="1"/>
</dbReference>
<evidence type="ECO:0000313" key="12">
    <source>
        <dbReference type="EMBL" id="KAI7846116.1"/>
    </source>
</evidence>
<keyword evidence="13" id="KW-1185">Reference proteome</keyword>
<dbReference type="GO" id="GO:0015031">
    <property type="term" value="P:protein transport"/>
    <property type="evidence" value="ECO:0007669"/>
    <property type="project" value="UniProtKB-KW"/>
</dbReference>
<reference evidence="12" key="1">
    <citation type="submission" date="2020-11" db="EMBL/GenBank/DDBJ databases">
        <title>Chlorella ohadii genome sequencing and assembly.</title>
        <authorList>
            <person name="Murik O."/>
            <person name="Treves H."/>
            <person name="Kedem I."/>
            <person name="Shotland Y."/>
            <person name="Kaplan A."/>
        </authorList>
    </citation>
    <scope>NUCLEOTIDE SEQUENCE</scope>
    <source>
        <strain evidence="12">1</strain>
    </source>
</reference>
<comment type="similarity">
    <text evidence="2 11">Belongs to the ERD2 family.</text>
</comment>
<accession>A0AAD5DZS8</accession>
<feature type="transmembrane region" description="Helical" evidence="11">
    <location>
        <begin position="52"/>
        <end position="75"/>
    </location>
</feature>
<evidence type="ECO:0000256" key="7">
    <source>
        <dbReference type="ARBA" id="ARBA00022927"/>
    </source>
</evidence>
<organism evidence="12 13">
    <name type="scientific">Chlorella ohadii</name>
    <dbReference type="NCBI Taxonomy" id="2649997"/>
    <lineage>
        <taxon>Eukaryota</taxon>
        <taxon>Viridiplantae</taxon>
        <taxon>Chlorophyta</taxon>
        <taxon>core chlorophytes</taxon>
        <taxon>Trebouxiophyceae</taxon>
        <taxon>Chlorellales</taxon>
        <taxon>Chlorellaceae</taxon>
        <taxon>Chlorella clade</taxon>
        <taxon>Chlorella</taxon>
    </lineage>
</organism>
<comment type="subcellular location">
    <subcellularLocation>
        <location evidence="1 11">Endoplasmic reticulum membrane</location>
        <topology evidence="1 11">Multi-pass membrane protein</topology>
    </subcellularLocation>
</comment>
<dbReference type="InterPro" id="IPR000133">
    <property type="entry name" value="ER_ret_rcpt"/>
</dbReference>
<evidence type="ECO:0000313" key="13">
    <source>
        <dbReference type="Proteomes" id="UP001205105"/>
    </source>
</evidence>
<dbReference type="GO" id="GO:0046923">
    <property type="term" value="F:ER retention sequence binding"/>
    <property type="evidence" value="ECO:0007669"/>
    <property type="project" value="InterPro"/>
</dbReference>
<dbReference type="PANTHER" id="PTHR10585">
    <property type="entry name" value="ER LUMEN PROTEIN RETAINING RECEPTOR"/>
    <property type="match status" value="1"/>
</dbReference>
<evidence type="ECO:0000256" key="9">
    <source>
        <dbReference type="ARBA" id="ARBA00023136"/>
    </source>
</evidence>
<name>A0AAD5DZS8_9CHLO</name>
<evidence type="ECO:0000256" key="1">
    <source>
        <dbReference type="ARBA" id="ARBA00004477"/>
    </source>
</evidence>